<dbReference type="AlphaFoldDB" id="A0A7R9D024"/>
<sequence length="68" mass="7586">MKDMGQLPADYTKPDVQFGRNDLASQLQDKEQRQSFKSDNDSVPSMQDLAQPNMTTPAVRNKKGSVSN</sequence>
<feature type="compositionally biased region" description="Basic and acidic residues" evidence="1">
    <location>
        <begin position="28"/>
        <end position="40"/>
    </location>
</feature>
<feature type="region of interest" description="Disordered" evidence="1">
    <location>
        <begin position="27"/>
        <end position="68"/>
    </location>
</feature>
<gene>
    <name evidence="2" type="ORF">TCEB3V08_LOCUS7361</name>
</gene>
<proteinExistence type="predicted"/>
<reference evidence="2" key="1">
    <citation type="submission" date="2020-11" db="EMBL/GenBank/DDBJ databases">
        <authorList>
            <person name="Tran Van P."/>
        </authorList>
    </citation>
    <scope>NUCLEOTIDE SEQUENCE</scope>
</reference>
<dbReference type="EMBL" id="OC319065">
    <property type="protein sequence ID" value="CAD7404148.1"/>
    <property type="molecule type" value="Genomic_DNA"/>
</dbReference>
<protein>
    <submittedName>
        <fullName evidence="2">Uncharacterized protein</fullName>
    </submittedName>
</protein>
<name>A0A7R9D024_TIMCR</name>
<accession>A0A7R9D024</accession>
<evidence type="ECO:0000313" key="2">
    <source>
        <dbReference type="EMBL" id="CAD7404148.1"/>
    </source>
</evidence>
<organism evidence="2">
    <name type="scientific">Timema cristinae</name>
    <name type="common">Walking stick</name>
    <dbReference type="NCBI Taxonomy" id="61476"/>
    <lineage>
        <taxon>Eukaryota</taxon>
        <taxon>Metazoa</taxon>
        <taxon>Ecdysozoa</taxon>
        <taxon>Arthropoda</taxon>
        <taxon>Hexapoda</taxon>
        <taxon>Insecta</taxon>
        <taxon>Pterygota</taxon>
        <taxon>Neoptera</taxon>
        <taxon>Polyneoptera</taxon>
        <taxon>Phasmatodea</taxon>
        <taxon>Timematodea</taxon>
        <taxon>Timematoidea</taxon>
        <taxon>Timematidae</taxon>
        <taxon>Timema</taxon>
    </lineage>
</organism>
<feature type="compositionally biased region" description="Polar residues" evidence="1">
    <location>
        <begin position="41"/>
        <end position="68"/>
    </location>
</feature>
<evidence type="ECO:0000256" key="1">
    <source>
        <dbReference type="SAM" id="MobiDB-lite"/>
    </source>
</evidence>